<evidence type="ECO:0000313" key="2">
    <source>
        <dbReference type="EMBL" id="HIW78709.1"/>
    </source>
</evidence>
<gene>
    <name evidence="2" type="ORF">H9874_06160</name>
</gene>
<dbReference type="EMBL" id="DXGI01000226">
    <property type="protein sequence ID" value="HIW78709.1"/>
    <property type="molecule type" value="Genomic_DNA"/>
</dbReference>
<protein>
    <submittedName>
        <fullName evidence="2">Uncharacterized protein</fullName>
    </submittedName>
</protein>
<reference evidence="2" key="1">
    <citation type="journal article" date="2021" name="PeerJ">
        <title>Extensive microbial diversity within the chicken gut microbiome revealed by metagenomics and culture.</title>
        <authorList>
            <person name="Gilroy R."/>
            <person name="Ravi A."/>
            <person name="Getino M."/>
            <person name="Pursley I."/>
            <person name="Horton D.L."/>
            <person name="Alikhan N.F."/>
            <person name="Baker D."/>
            <person name="Gharbi K."/>
            <person name="Hall N."/>
            <person name="Watson M."/>
            <person name="Adriaenssens E.M."/>
            <person name="Foster-Nyarko E."/>
            <person name="Jarju S."/>
            <person name="Secka A."/>
            <person name="Antonio M."/>
            <person name="Oren A."/>
            <person name="Chaudhuri R.R."/>
            <person name="La Ragione R."/>
            <person name="Hildebrand F."/>
            <person name="Pallen M.J."/>
        </authorList>
    </citation>
    <scope>NUCLEOTIDE SEQUENCE</scope>
    <source>
        <strain evidence="2">ChiSxjej5B17-1746</strain>
    </source>
</reference>
<feature type="transmembrane region" description="Helical" evidence="1">
    <location>
        <begin position="6"/>
        <end position="21"/>
    </location>
</feature>
<name>A0A9D1QZX2_9BACT</name>
<comment type="caution">
    <text evidence="2">The sequence shown here is derived from an EMBL/GenBank/DDBJ whole genome shotgun (WGS) entry which is preliminary data.</text>
</comment>
<keyword evidence="1" id="KW-0472">Membrane</keyword>
<keyword evidence="1" id="KW-1133">Transmembrane helix</keyword>
<keyword evidence="1" id="KW-0812">Transmembrane</keyword>
<organism evidence="2 3">
    <name type="scientific">Candidatus Bilophila faecipullorum</name>
    <dbReference type="NCBI Taxonomy" id="2838482"/>
    <lineage>
        <taxon>Bacteria</taxon>
        <taxon>Pseudomonadati</taxon>
        <taxon>Thermodesulfobacteriota</taxon>
        <taxon>Desulfovibrionia</taxon>
        <taxon>Desulfovibrionales</taxon>
        <taxon>Desulfovibrionaceae</taxon>
        <taxon>Bilophila</taxon>
    </lineage>
</organism>
<proteinExistence type="predicted"/>
<evidence type="ECO:0000256" key="1">
    <source>
        <dbReference type="SAM" id="Phobius"/>
    </source>
</evidence>
<accession>A0A9D1QZX2</accession>
<dbReference type="Proteomes" id="UP000824264">
    <property type="component" value="Unassembled WGS sequence"/>
</dbReference>
<dbReference type="AlphaFoldDB" id="A0A9D1QZX2"/>
<sequence length="57" mass="6482">MIETVILVIVLAVTVFILWLAKRHGIVMRAEADGLEALPKELHEAEMRAKKEKGYHL</sequence>
<evidence type="ECO:0000313" key="3">
    <source>
        <dbReference type="Proteomes" id="UP000824264"/>
    </source>
</evidence>
<reference evidence="2" key="2">
    <citation type="submission" date="2021-04" db="EMBL/GenBank/DDBJ databases">
        <authorList>
            <person name="Gilroy R."/>
        </authorList>
    </citation>
    <scope>NUCLEOTIDE SEQUENCE</scope>
    <source>
        <strain evidence="2">ChiSxjej5B17-1746</strain>
    </source>
</reference>